<proteinExistence type="predicted"/>
<reference evidence="1 2" key="1">
    <citation type="submission" date="2018-01" db="EMBL/GenBank/DDBJ databases">
        <title>Genome characterization of the sugarcane-associated fungus Trichoderma ghanense CCMA-1212 and their application in lignocelulose bioconversion.</title>
        <authorList>
            <person name="Steindorff A.S."/>
            <person name="Mendes T.D."/>
            <person name="Vilela E.S.D."/>
            <person name="Rodrigues D.S."/>
            <person name="Formighieri E.F."/>
            <person name="Melo I.S."/>
            <person name="Favaro L.C.L."/>
        </authorList>
    </citation>
    <scope>NUCLEOTIDE SEQUENCE [LARGE SCALE GENOMIC DNA]</scope>
    <source>
        <strain evidence="1 2">CCMA-1212</strain>
    </source>
</reference>
<evidence type="ECO:0000313" key="1">
    <source>
        <dbReference type="EMBL" id="TFB05189.1"/>
    </source>
</evidence>
<dbReference type="EMBL" id="PPTA01000003">
    <property type="protein sequence ID" value="TFB05189.1"/>
    <property type="molecule type" value="Genomic_DNA"/>
</dbReference>
<evidence type="ECO:0000313" key="2">
    <source>
        <dbReference type="Proteomes" id="UP001642720"/>
    </source>
</evidence>
<accession>A0ABY2HC19</accession>
<comment type="caution">
    <text evidence="1">The sequence shown here is derived from an EMBL/GenBank/DDBJ whole genome shotgun (WGS) entry which is preliminary data.</text>
</comment>
<dbReference type="GeneID" id="300574736"/>
<organism evidence="1 2">
    <name type="scientific">Trichoderma ghanense</name>
    <dbReference type="NCBI Taxonomy" id="65468"/>
    <lineage>
        <taxon>Eukaryota</taxon>
        <taxon>Fungi</taxon>
        <taxon>Dikarya</taxon>
        <taxon>Ascomycota</taxon>
        <taxon>Pezizomycotina</taxon>
        <taxon>Sordariomycetes</taxon>
        <taxon>Hypocreomycetidae</taxon>
        <taxon>Hypocreales</taxon>
        <taxon>Hypocreaceae</taxon>
        <taxon>Trichoderma</taxon>
    </lineage>
</organism>
<gene>
    <name evidence="1" type="ORF">CCMA1212_002919</name>
</gene>
<sequence>MAKDRKESTESNGDAQLWRIAHWWKAEFGSPRAEGRDAETKEAVLVVLDSEGSPWLIRLWLAAKLRERRRNGAPVY</sequence>
<dbReference type="Proteomes" id="UP001642720">
    <property type="component" value="Unassembled WGS sequence"/>
</dbReference>
<name>A0ABY2HC19_9HYPO</name>
<dbReference type="RefSeq" id="XP_073561390.1">
    <property type="nucleotide sequence ID" value="XM_073700286.1"/>
</dbReference>
<protein>
    <submittedName>
        <fullName evidence="1">Uncharacterized protein</fullName>
    </submittedName>
</protein>
<keyword evidence="2" id="KW-1185">Reference proteome</keyword>